<accession>X1J4W1</accession>
<feature type="compositionally biased region" description="Low complexity" evidence="3">
    <location>
        <begin position="232"/>
        <end position="241"/>
    </location>
</feature>
<dbReference type="InterPro" id="IPR051012">
    <property type="entry name" value="CellSynth/LPSAsmb/PSIAsmb"/>
</dbReference>
<evidence type="ECO:0000256" key="2">
    <source>
        <dbReference type="ARBA" id="ARBA00022803"/>
    </source>
</evidence>
<dbReference type="Pfam" id="PF13374">
    <property type="entry name" value="TPR_10"/>
    <property type="match status" value="1"/>
</dbReference>
<gene>
    <name evidence="4" type="ORF">S03H2_56977</name>
</gene>
<reference evidence="4" key="1">
    <citation type="journal article" date="2014" name="Front. Microbiol.">
        <title>High frequency of phylogenetically diverse reductive dehalogenase-homologous genes in deep subseafloor sedimentary metagenomes.</title>
        <authorList>
            <person name="Kawai M."/>
            <person name="Futagami T."/>
            <person name="Toyoda A."/>
            <person name="Takaki Y."/>
            <person name="Nishi S."/>
            <person name="Hori S."/>
            <person name="Arai W."/>
            <person name="Tsubouchi T."/>
            <person name="Morono Y."/>
            <person name="Uchiyama I."/>
            <person name="Ito T."/>
            <person name="Fujiyama A."/>
            <person name="Inagaki F."/>
            <person name="Takami H."/>
        </authorList>
    </citation>
    <scope>NUCLEOTIDE SEQUENCE</scope>
    <source>
        <strain evidence="4">Expedition CK06-06</strain>
    </source>
</reference>
<feature type="non-terminal residue" evidence="4">
    <location>
        <position position="251"/>
    </location>
</feature>
<evidence type="ECO:0000313" key="4">
    <source>
        <dbReference type="EMBL" id="GAH89766.1"/>
    </source>
</evidence>
<comment type="caution">
    <text evidence="4">The sequence shown here is derived from an EMBL/GenBank/DDBJ whole genome shotgun (WGS) entry which is preliminary data.</text>
</comment>
<feature type="compositionally biased region" description="Acidic residues" evidence="3">
    <location>
        <begin position="242"/>
        <end position="251"/>
    </location>
</feature>
<dbReference type="InterPro" id="IPR014596">
    <property type="entry name" value="UCP035836"/>
</dbReference>
<dbReference type="PIRSF" id="PIRSF035836">
    <property type="entry name" value="UCP035836"/>
    <property type="match status" value="1"/>
</dbReference>
<evidence type="ECO:0000256" key="1">
    <source>
        <dbReference type="ARBA" id="ARBA00022737"/>
    </source>
</evidence>
<feature type="region of interest" description="Disordered" evidence="3">
    <location>
        <begin position="232"/>
        <end position="251"/>
    </location>
</feature>
<protein>
    <submittedName>
        <fullName evidence="4">Uncharacterized protein</fullName>
    </submittedName>
</protein>
<keyword evidence="2" id="KW-0802">TPR repeat</keyword>
<feature type="non-terminal residue" evidence="4">
    <location>
        <position position="1"/>
    </location>
</feature>
<dbReference type="PANTHER" id="PTHR45586">
    <property type="entry name" value="TPR REPEAT-CONTAINING PROTEIN PA4667"/>
    <property type="match status" value="1"/>
</dbReference>
<dbReference type="Pfam" id="PF13181">
    <property type="entry name" value="TPR_8"/>
    <property type="match status" value="1"/>
</dbReference>
<dbReference type="SUPFAM" id="SSF48452">
    <property type="entry name" value="TPR-like"/>
    <property type="match status" value="1"/>
</dbReference>
<evidence type="ECO:0000256" key="3">
    <source>
        <dbReference type="SAM" id="MobiDB-lite"/>
    </source>
</evidence>
<dbReference type="EMBL" id="BARU01036491">
    <property type="protein sequence ID" value="GAH89766.1"/>
    <property type="molecule type" value="Genomic_DNA"/>
</dbReference>
<dbReference type="InterPro" id="IPR011990">
    <property type="entry name" value="TPR-like_helical_dom_sf"/>
</dbReference>
<dbReference type="PROSITE" id="PS50005">
    <property type="entry name" value="TPR"/>
    <property type="match status" value="1"/>
</dbReference>
<dbReference type="InterPro" id="IPR019734">
    <property type="entry name" value="TPR_rpt"/>
</dbReference>
<dbReference type="PANTHER" id="PTHR45586:SF1">
    <property type="entry name" value="LIPOPOLYSACCHARIDE ASSEMBLY PROTEIN B"/>
    <property type="match status" value="1"/>
</dbReference>
<dbReference type="SMART" id="SM00028">
    <property type="entry name" value="TPR"/>
    <property type="match status" value="2"/>
</dbReference>
<proteinExistence type="predicted"/>
<sequence>ATLLGGCMQTRLPFARGSEEPKLAATDAIGAIAQWSAAYAQNPQDPKLVLGYAAALKNIGSRDKALEILMAGYHANQNNGEIAAELGRLALDMDRIDIAQQTLKVAEVQGVKDWKTLSAQGTLRAKQGRHAEAQQYYLAALEAKPDAVSVINNLALSYALDGKPNKAEELLRKAVAGGTDDKRVRQNLALVLGLEGKFDEARKVASLDVSDQDATSNTTYLRNMLSNPTQFAAASASGADDTAGDDWEPFD</sequence>
<organism evidence="4">
    <name type="scientific">marine sediment metagenome</name>
    <dbReference type="NCBI Taxonomy" id="412755"/>
    <lineage>
        <taxon>unclassified sequences</taxon>
        <taxon>metagenomes</taxon>
        <taxon>ecological metagenomes</taxon>
    </lineage>
</organism>
<dbReference type="Gene3D" id="1.25.40.10">
    <property type="entry name" value="Tetratricopeptide repeat domain"/>
    <property type="match status" value="1"/>
</dbReference>
<keyword evidence="1" id="KW-0677">Repeat</keyword>
<dbReference type="AlphaFoldDB" id="X1J4W1"/>
<name>X1J4W1_9ZZZZ</name>